<protein>
    <recommendedName>
        <fullName evidence="1">MULE transposase domain-containing protein</fullName>
    </recommendedName>
</protein>
<evidence type="ECO:0000313" key="3">
    <source>
        <dbReference type="Proteomes" id="UP000235145"/>
    </source>
</evidence>
<comment type="caution">
    <text evidence="2">The sequence shown here is derived from an EMBL/GenBank/DDBJ whole genome shotgun (WGS) entry which is preliminary data.</text>
</comment>
<feature type="domain" description="MULE transposase" evidence="1">
    <location>
        <begin position="34"/>
        <end position="129"/>
    </location>
</feature>
<gene>
    <name evidence="2" type="ORF">LSAT_V11C500264300</name>
</gene>
<dbReference type="Proteomes" id="UP000235145">
    <property type="component" value="Unassembled WGS sequence"/>
</dbReference>
<dbReference type="PANTHER" id="PTHR31569">
    <property type="entry name" value="SWIM-TYPE DOMAIN-CONTAINING PROTEIN"/>
    <property type="match status" value="1"/>
</dbReference>
<organism evidence="2 3">
    <name type="scientific">Lactuca sativa</name>
    <name type="common">Garden lettuce</name>
    <dbReference type="NCBI Taxonomy" id="4236"/>
    <lineage>
        <taxon>Eukaryota</taxon>
        <taxon>Viridiplantae</taxon>
        <taxon>Streptophyta</taxon>
        <taxon>Embryophyta</taxon>
        <taxon>Tracheophyta</taxon>
        <taxon>Spermatophyta</taxon>
        <taxon>Magnoliopsida</taxon>
        <taxon>eudicotyledons</taxon>
        <taxon>Gunneridae</taxon>
        <taxon>Pentapetalae</taxon>
        <taxon>asterids</taxon>
        <taxon>campanulids</taxon>
        <taxon>Asterales</taxon>
        <taxon>Asteraceae</taxon>
        <taxon>Cichorioideae</taxon>
        <taxon>Cichorieae</taxon>
        <taxon>Lactucinae</taxon>
        <taxon>Lactuca</taxon>
    </lineage>
</organism>
<name>A0A9R1XH86_LACSA</name>
<keyword evidence="3" id="KW-1185">Reference proteome</keyword>
<evidence type="ECO:0000313" key="2">
    <source>
        <dbReference type="EMBL" id="KAJ0207842.1"/>
    </source>
</evidence>
<dbReference type="InterPro" id="IPR018289">
    <property type="entry name" value="MULE_transposase_dom"/>
</dbReference>
<accession>A0A9R1XH86</accession>
<dbReference type="AlphaFoldDB" id="A0A9R1XH86"/>
<dbReference type="PANTHER" id="PTHR31569:SF4">
    <property type="entry name" value="SWIM-TYPE DOMAIN-CONTAINING PROTEIN"/>
    <property type="match status" value="1"/>
</dbReference>
<dbReference type="EMBL" id="NBSK02000005">
    <property type="protein sequence ID" value="KAJ0207842.1"/>
    <property type="molecule type" value="Genomic_DNA"/>
</dbReference>
<dbReference type="InterPro" id="IPR052579">
    <property type="entry name" value="Zinc_finger_SWIM"/>
</dbReference>
<dbReference type="Pfam" id="PF10551">
    <property type="entry name" value="MULE"/>
    <property type="match status" value="1"/>
</dbReference>
<sequence>MCMVLLVAKGRARDDCSAHTICLAWDMLQSLPHVVLMDATYKTNNYNLPFLEIVGVTSTSKMFSISFTFIHNEKMRNYRWALTCLKLKINDSFCPRVIITDRNLALMKVCEDVFPQSNLLFFRWHIFNNITKNCRTRIRSKMTWDFLHPKWNKLVESPTPSAYMKAYAELQALFTNFGNSTTNRVERQHSKLKKHLGSQKCYLDKFIYTRLLKIISQGAYCNPKFKDEIFKSLWHHVSEHALDKILEELHRSKGFLSTSENCGCQLWTYFELPCTHELPISHIMLDSVDVFLRSLDLRPFVYVDYGNLNVDHHMQRFIEKFKNPTDHAKYNYIKWMDEITIHQKFCSDLNQEPPRHSSSFINLNDKHSTCSSVFMGTNEEPIG</sequence>
<reference evidence="2 3" key="1">
    <citation type="journal article" date="2017" name="Nat. Commun.">
        <title>Genome assembly with in vitro proximity ligation data and whole-genome triplication in lettuce.</title>
        <authorList>
            <person name="Reyes-Chin-Wo S."/>
            <person name="Wang Z."/>
            <person name="Yang X."/>
            <person name="Kozik A."/>
            <person name="Arikit S."/>
            <person name="Song C."/>
            <person name="Xia L."/>
            <person name="Froenicke L."/>
            <person name="Lavelle D.O."/>
            <person name="Truco M.J."/>
            <person name="Xia R."/>
            <person name="Zhu S."/>
            <person name="Xu C."/>
            <person name="Xu H."/>
            <person name="Xu X."/>
            <person name="Cox K."/>
            <person name="Korf I."/>
            <person name="Meyers B.C."/>
            <person name="Michelmore R.W."/>
        </authorList>
    </citation>
    <scope>NUCLEOTIDE SEQUENCE [LARGE SCALE GENOMIC DNA]</scope>
    <source>
        <strain evidence="3">cv. Salinas</strain>
        <tissue evidence="2">Seedlings</tissue>
    </source>
</reference>
<evidence type="ECO:0000259" key="1">
    <source>
        <dbReference type="Pfam" id="PF10551"/>
    </source>
</evidence>
<proteinExistence type="predicted"/>